<dbReference type="SUPFAM" id="SSF53850">
    <property type="entry name" value="Periplasmic binding protein-like II"/>
    <property type="match status" value="1"/>
</dbReference>
<dbReference type="EMBL" id="CP162601">
    <property type="protein sequence ID" value="XDK26397.1"/>
    <property type="molecule type" value="Genomic_DNA"/>
</dbReference>
<dbReference type="GO" id="GO:0003700">
    <property type="term" value="F:DNA-binding transcription factor activity"/>
    <property type="evidence" value="ECO:0007669"/>
    <property type="project" value="InterPro"/>
</dbReference>
<dbReference type="AlphaFoldDB" id="A0AB39HEP0"/>
<evidence type="ECO:0000256" key="2">
    <source>
        <dbReference type="ARBA" id="ARBA00023015"/>
    </source>
</evidence>
<dbReference type="RefSeq" id="WP_306102427.1">
    <property type="nucleotide sequence ID" value="NZ_CP162601.1"/>
</dbReference>
<dbReference type="PANTHER" id="PTHR30118">
    <property type="entry name" value="HTH-TYPE TRANSCRIPTIONAL REGULATOR LEUO-RELATED"/>
    <property type="match status" value="1"/>
</dbReference>
<comment type="similarity">
    <text evidence="1">Belongs to the LysR transcriptional regulatory family.</text>
</comment>
<sequence>MQVEKLARLDLNLLVCFKVLYDECSVTRTAHRLCLSQSSISKSLAKLRIQFNDPLFIRKHQGLTPTLKANTIAPKITELLLQFEMLNEPDHFDPSTSDYRFQIATIESAYPLILPHFLPQMFQQAPQVTISTHTWSDTTFEQLKRGDLDFGLTGKDLDINDAKLTLYPPSEICEQEIFRDVQICALRASHPLLKQEWSFDTYLQARHIQVRCDGNERWLLDYRLADQGLERDIAITVPDFNSAISLCTYTDFIFTAPQHFVTMAAKQHGLVTMPLPMNFPAMAYTLFWHQQRNSDPALHWLKELIIASTQHLRVEGLT</sequence>
<dbReference type="Gene3D" id="3.40.190.10">
    <property type="entry name" value="Periplasmic binding protein-like II"/>
    <property type="match status" value="2"/>
</dbReference>
<dbReference type="InterPro" id="IPR036390">
    <property type="entry name" value="WH_DNA-bd_sf"/>
</dbReference>
<evidence type="ECO:0000256" key="3">
    <source>
        <dbReference type="ARBA" id="ARBA00023125"/>
    </source>
</evidence>
<dbReference type="InterPro" id="IPR037402">
    <property type="entry name" value="YidZ_PBP2"/>
</dbReference>
<evidence type="ECO:0000259" key="5">
    <source>
        <dbReference type="PROSITE" id="PS50931"/>
    </source>
</evidence>
<name>A0AB39HEP0_9VIBR</name>
<organism evidence="6">
    <name type="scientific">Vibrio sp. HB236076</name>
    <dbReference type="NCBI Taxonomy" id="3232307"/>
    <lineage>
        <taxon>Bacteria</taxon>
        <taxon>Pseudomonadati</taxon>
        <taxon>Pseudomonadota</taxon>
        <taxon>Gammaproteobacteria</taxon>
        <taxon>Vibrionales</taxon>
        <taxon>Vibrionaceae</taxon>
        <taxon>Vibrio</taxon>
    </lineage>
</organism>
<keyword evidence="4" id="KW-0804">Transcription</keyword>
<proteinExistence type="inferred from homology"/>
<dbReference type="Gene3D" id="1.10.10.10">
    <property type="entry name" value="Winged helix-like DNA-binding domain superfamily/Winged helix DNA-binding domain"/>
    <property type="match status" value="1"/>
</dbReference>
<dbReference type="Pfam" id="PF00126">
    <property type="entry name" value="HTH_1"/>
    <property type="match status" value="1"/>
</dbReference>
<protein>
    <submittedName>
        <fullName evidence="6">LysR family transcriptional regulator</fullName>
    </submittedName>
</protein>
<dbReference type="InterPro" id="IPR000847">
    <property type="entry name" value="LysR_HTH_N"/>
</dbReference>
<dbReference type="PANTHER" id="PTHR30118:SF7">
    <property type="entry name" value="TRANSCRIPTIONAL REGULATOR LYSR FAMILY"/>
    <property type="match status" value="1"/>
</dbReference>
<dbReference type="KEGG" id="vih:AB0763_12940"/>
<dbReference type="Pfam" id="PF03466">
    <property type="entry name" value="LysR_substrate"/>
    <property type="match status" value="1"/>
</dbReference>
<dbReference type="PROSITE" id="PS50931">
    <property type="entry name" value="HTH_LYSR"/>
    <property type="match status" value="1"/>
</dbReference>
<dbReference type="InterPro" id="IPR005119">
    <property type="entry name" value="LysR_subst-bd"/>
</dbReference>
<keyword evidence="2" id="KW-0805">Transcription regulation</keyword>
<dbReference type="GO" id="GO:0003677">
    <property type="term" value="F:DNA binding"/>
    <property type="evidence" value="ECO:0007669"/>
    <property type="project" value="UniProtKB-KW"/>
</dbReference>
<dbReference type="InterPro" id="IPR036388">
    <property type="entry name" value="WH-like_DNA-bd_sf"/>
</dbReference>
<feature type="domain" description="HTH lysR-type" evidence="5">
    <location>
        <begin position="9"/>
        <end position="66"/>
    </location>
</feature>
<evidence type="ECO:0000313" key="6">
    <source>
        <dbReference type="EMBL" id="XDK26397.1"/>
    </source>
</evidence>
<evidence type="ECO:0000256" key="1">
    <source>
        <dbReference type="ARBA" id="ARBA00009437"/>
    </source>
</evidence>
<gene>
    <name evidence="6" type="ORF">AB0763_12940</name>
</gene>
<dbReference type="SUPFAM" id="SSF46785">
    <property type="entry name" value="Winged helix' DNA-binding domain"/>
    <property type="match status" value="1"/>
</dbReference>
<evidence type="ECO:0000256" key="4">
    <source>
        <dbReference type="ARBA" id="ARBA00023163"/>
    </source>
</evidence>
<reference evidence="6" key="1">
    <citation type="submission" date="2024-07" db="EMBL/GenBank/DDBJ databases">
        <title>Genome Analysis of a Potential Novel Vibrio Species Secreting pH- and Thermo-stable Alginate Lyase and its Application in Producing Alginate Oligosaccharides.</title>
        <authorList>
            <person name="Huang H."/>
            <person name="Bao K."/>
        </authorList>
    </citation>
    <scope>NUCLEOTIDE SEQUENCE</scope>
    <source>
        <strain evidence="6">HB236076</strain>
    </source>
</reference>
<accession>A0AB39HEP0</accession>
<keyword evidence="3" id="KW-0238">DNA-binding</keyword>
<dbReference type="CDD" id="cd08417">
    <property type="entry name" value="PBP2_Nitroaromatics_like"/>
    <property type="match status" value="1"/>
</dbReference>
<dbReference type="InterPro" id="IPR050389">
    <property type="entry name" value="LysR-type_TF"/>
</dbReference>